<dbReference type="InterPro" id="IPR004046">
    <property type="entry name" value="GST_C"/>
</dbReference>
<evidence type="ECO:0000259" key="2">
    <source>
        <dbReference type="Pfam" id="PF13417"/>
    </source>
</evidence>
<proteinExistence type="predicted"/>
<dbReference type="Proteomes" id="UP000838878">
    <property type="component" value="Chromosome 4"/>
</dbReference>
<dbReference type="OrthoDB" id="422574at2759"/>
<evidence type="ECO:0000259" key="1">
    <source>
        <dbReference type="Pfam" id="PF00043"/>
    </source>
</evidence>
<reference evidence="3" key="1">
    <citation type="submission" date="2021-12" db="EMBL/GenBank/DDBJ databases">
        <authorList>
            <person name="Martin H S."/>
        </authorList>
    </citation>
    <scope>NUCLEOTIDE SEQUENCE</scope>
</reference>
<organism evidence="3 4">
    <name type="scientific">Brenthis ino</name>
    <name type="common">lesser marbled fritillary</name>
    <dbReference type="NCBI Taxonomy" id="405034"/>
    <lineage>
        <taxon>Eukaryota</taxon>
        <taxon>Metazoa</taxon>
        <taxon>Ecdysozoa</taxon>
        <taxon>Arthropoda</taxon>
        <taxon>Hexapoda</taxon>
        <taxon>Insecta</taxon>
        <taxon>Pterygota</taxon>
        <taxon>Neoptera</taxon>
        <taxon>Endopterygota</taxon>
        <taxon>Lepidoptera</taxon>
        <taxon>Glossata</taxon>
        <taxon>Ditrysia</taxon>
        <taxon>Papilionoidea</taxon>
        <taxon>Nymphalidae</taxon>
        <taxon>Heliconiinae</taxon>
        <taxon>Argynnini</taxon>
        <taxon>Brenthis</taxon>
    </lineage>
</organism>
<gene>
    <name evidence="3" type="ORF">BINO364_LOCUS9896</name>
</gene>
<dbReference type="InterPro" id="IPR036249">
    <property type="entry name" value="Thioredoxin-like_sf"/>
</dbReference>
<dbReference type="PANTHER" id="PTHR43969">
    <property type="entry name" value="GLUTATHIONE S TRANSFERASE D10, ISOFORM A-RELATED"/>
    <property type="match status" value="1"/>
</dbReference>
<dbReference type="SUPFAM" id="SSF47616">
    <property type="entry name" value="GST C-terminal domain-like"/>
    <property type="match status" value="1"/>
</dbReference>
<dbReference type="SUPFAM" id="SSF52833">
    <property type="entry name" value="Thioredoxin-like"/>
    <property type="match status" value="1"/>
</dbReference>
<dbReference type="SFLD" id="SFLDG00358">
    <property type="entry name" value="Main_(cytGST)"/>
    <property type="match status" value="1"/>
</dbReference>
<accession>A0A8J9V2P6</accession>
<dbReference type="FunFam" id="1.20.1050.10:FF:000007">
    <property type="entry name" value="Glutathione S-transferase 1-1"/>
    <property type="match status" value="1"/>
</dbReference>
<sequence length="227" mass="26542">MFSFCNFLNTKTLTEQKPILYGDEISPPVRFVLMTASILKIDMDFQKIDLFKTENRSEFFKKINPLQKVPAMVTNDTNVCDSHAIAIYFCQLVNDYSLYPEDRVQRAKINQILFFNSSTLFRIDSELMSTFFAGHWPMGEMKLEEWYSALDFLEFLLNKNNWLAGNKIHLCDICVVTVVTSMCLLVPLTQRHPRVQQWVKLFESLPFYDINKRGLCALNNYIMAMKI</sequence>
<dbReference type="Gene3D" id="3.40.30.10">
    <property type="entry name" value="Glutaredoxin"/>
    <property type="match status" value="1"/>
</dbReference>
<dbReference type="PANTHER" id="PTHR43969:SF5">
    <property type="entry name" value="GLUTATHIONE S-TRANSFERASE E14"/>
    <property type="match status" value="1"/>
</dbReference>
<dbReference type="InterPro" id="IPR040079">
    <property type="entry name" value="Glutathione_S-Trfase"/>
</dbReference>
<evidence type="ECO:0000313" key="3">
    <source>
        <dbReference type="EMBL" id="CAH0724142.1"/>
    </source>
</evidence>
<dbReference type="SFLD" id="SFLDS00019">
    <property type="entry name" value="Glutathione_Transferase_(cytos"/>
    <property type="match status" value="1"/>
</dbReference>
<dbReference type="EMBL" id="OV170224">
    <property type="protein sequence ID" value="CAH0724142.1"/>
    <property type="molecule type" value="Genomic_DNA"/>
</dbReference>
<dbReference type="Gene3D" id="1.20.1050.10">
    <property type="match status" value="1"/>
</dbReference>
<dbReference type="Pfam" id="PF13417">
    <property type="entry name" value="GST_N_3"/>
    <property type="match status" value="1"/>
</dbReference>
<name>A0A8J9V2P6_9NEOP</name>
<feature type="domain" description="Glutathione S-transferase C-terminal" evidence="1">
    <location>
        <begin position="142"/>
        <end position="206"/>
    </location>
</feature>
<protein>
    <submittedName>
        <fullName evidence="3">Uncharacterized protein</fullName>
    </submittedName>
</protein>
<dbReference type="GO" id="GO:0004364">
    <property type="term" value="F:glutathione transferase activity"/>
    <property type="evidence" value="ECO:0007669"/>
    <property type="project" value="TreeGrafter"/>
</dbReference>
<evidence type="ECO:0000313" key="4">
    <source>
        <dbReference type="Proteomes" id="UP000838878"/>
    </source>
</evidence>
<feature type="non-terminal residue" evidence="3">
    <location>
        <position position="227"/>
    </location>
</feature>
<feature type="domain" description="GST N-terminal" evidence="2">
    <location>
        <begin position="20"/>
        <end position="93"/>
    </location>
</feature>
<dbReference type="Pfam" id="PF00043">
    <property type="entry name" value="GST_C"/>
    <property type="match status" value="1"/>
</dbReference>
<dbReference type="InterPro" id="IPR036282">
    <property type="entry name" value="Glutathione-S-Trfase_C_sf"/>
</dbReference>
<dbReference type="GO" id="GO:0006749">
    <property type="term" value="P:glutathione metabolic process"/>
    <property type="evidence" value="ECO:0007669"/>
    <property type="project" value="TreeGrafter"/>
</dbReference>
<keyword evidence="4" id="KW-1185">Reference proteome</keyword>
<dbReference type="AlphaFoldDB" id="A0A8J9V2P6"/>
<dbReference type="InterPro" id="IPR004045">
    <property type="entry name" value="Glutathione_S-Trfase_N"/>
</dbReference>